<dbReference type="InterPro" id="IPR040398">
    <property type="entry name" value="Not1"/>
</dbReference>
<feature type="domain" description="CCR4-NOT transcription complex subunit 1 HEAT repeat" evidence="4">
    <location>
        <begin position="232"/>
        <end position="379"/>
    </location>
</feature>
<evidence type="ECO:0000313" key="7">
    <source>
        <dbReference type="Proteomes" id="UP000011081"/>
    </source>
</evidence>
<dbReference type="Pfam" id="PF16418">
    <property type="entry name" value="CNOT1_HEAT"/>
    <property type="match status" value="1"/>
</dbReference>
<dbReference type="InParanoid" id="L2GU33"/>
<dbReference type="GO" id="GO:0000288">
    <property type="term" value="P:nuclear-transcribed mRNA catabolic process, deadenylation-dependent decay"/>
    <property type="evidence" value="ECO:0007669"/>
    <property type="project" value="TreeGrafter"/>
</dbReference>
<feature type="domain" description="CCR4-NOT transcription complex subunit 1-like NOT1 connector" evidence="5">
    <location>
        <begin position="1102"/>
        <end position="1239"/>
    </location>
</feature>
<protein>
    <submittedName>
        <fullName evidence="6">Uncharacterized protein</fullName>
    </submittedName>
</protein>
<dbReference type="OMA" id="VEPTHIE"/>
<dbReference type="GO" id="GO:0060090">
    <property type="term" value="F:molecular adaptor activity"/>
    <property type="evidence" value="ECO:0007669"/>
    <property type="project" value="TreeGrafter"/>
</dbReference>
<evidence type="ECO:0000259" key="1">
    <source>
        <dbReference type="Pfam" id="PF12842"/>
    </source>
</evidence>
<sequence>MFVYMSLKEKKIAAAMGKQIDESSITSIVLENESFRISAETFRDILLRVKRKREIEESETSELIKCIITNAEDWKINEIMVVLKENLTNINWIKVFELFDDKKFTIDSLRSFNRILECWKCINGENTFPYRIFFKVWNNKETQEEFLNYFIESREENLRVYNNVFLTRIITPEDLKRDKVKDDINLESHFNCLEFFKILKDLNQEEMIKRICMISNDWVFLGLSSVFPFCSKVFDDLFIQFLKKERVLFLSVIFRNSPALLIRKLAEARDKGFSLNKLLDIILELKILPAILEIMNPSFFCYEILILSSRRDHLNLSIWITNAFKLKKDVFASSLIGYIIEKFTRAEQQLKNGIKLDEDATAEKTLYPLTFEIALNILQTLEMLSNSFNRDVLQSFNRLKMVLPLELKNITEKKLSLEQQSNDFITSVVSGTRTVDQATEIIQNLVNGNLNERELAMKIFSTMLDNYHNFHRISSSKTLAFLFGRLIEKRLFPKFYMQKALRIIANLLKNVSSKEFRFALHTLSMFCDGQRKGEFDAFFEEISKIDKVKEFLLERKKNYVLEDDAIDEIGYDNFMDLFFTPLNGDIIVKLYMELKEDQIENVFLKTLKYLMSDNILNERGIDLDEIIIKTREVESGCIKNIDIMIENDIKNEEHITKRINFFDNNSSMCSMNDNPQRVNQVYQSYLEQVNFSMDNTNLQHFLRYFFEKKIFETNNHFLLLKYFDYFGEDFYHLFCGLVFEMFRYLNKYRIDNEMRFAKSLGQFFGKFTIGMNRLYALDVFNMKEYIIGCVERKRIFFCVIFMVYFIRQGKFGLVFKPRNPYIMNLIYLLNEICEYSKDQLKEEIESLFAELKLTHIKQTSMLVNHVSMDNTTVVFLDSYNLGHFDKVHSKVVSMGIDFSIREVTFPLMERIMNISLKTMNFLFRRRKDKKDEYVYEYKRNFMINLIGNLTVVCSLEPMCAAIIGNVPYFLKMAGLEVENERVHAVARNNIDKCNNIIRNAIVTKVLEDLERGSGTKTSHSDLHMLQIAPDVEPTHIEPIKQTEYQEVKEKLSKIQKKQPDKKLEHILGKWGVILRELEGYINLDGRSSENEDREIDEQKAPLSLIEEIVLYIVNSTNPDMLAENMCQNIISFLLRTNDEVNMELMFYFLKRLFSFSFKCQCEVSSWLIYSNDDRKFNIKLYVGFIKHNLIRLQELDQYFSQKIRDDRYLNFIVALLNQLNMPYEFINTIEAISKLNEEKYESRIYNMLKEVSNITFYNHKELSGSNLFDEYVKIMKYSFSPEKYFGTFFNVLNEKVKEPRSFIVKCFIISWDHFVRFYKIPSGFKNLKINCLPMLLREYNPNLGMEVALELFFNSLDRKNFLFQKMFLQFLGTSGSITLEVLHLLVPRNAPHFCLNFIKLCKYFITDFVQMKREGSCFDGFKICKELLYPLKYYREECNLILSEIQDFFKHIEILTRENDVNETAGTKSAVSGGVTENAAQKKASARQTDVFIQRNINYSLFYDIGDFFNNRLRNNNFVMLKNLFNKRKRRIYSKSYDFSTIDNTYKSIINYSGDNLVNILLMNSVRKDVAITALVDNLSDENPQGYEENCRALLCLSENDDWSENLLGLIFYRVLGSNPPYLLAKVCKELMCKENAKIGSGVKERVSDVVKGVN</sequence>
<keyword evidence="7" id="KW-1185">Reference proteome</keyword>
<dbReference type="OrthoDB" id="1933107at2759"/>
<dbReference type="Pfam" id="PF16417">
    <property type="entry name" value="CNOT1_TTP_bind"/>
    <property type="match status" value="1"/>
</dbReference>
<gene>
    <name evidence="6" type="ORF">VCUG_01412</name>
</gene>
<dbReference type="RefSeq" id="XP_008074430.1">
    <property type="nucleotide sequence ID" value="XM_008076239.1"/>
</dbReference>
<organism evidence="6 7">
    <name type="scientific">Vavraia culicis (isolate floridensis)</name>
    <name type="common">Microsporidian parasite</name>
    <dbReference type="NCBI Taxonomy" id="948595"/>
    <lineage>
        <taxon>Eukaryota</taxon>
        <taxon>Fungi</taxon>
        <taxon>Fungi incertae sedis</taxon>
        <taxon>Microsporidia</taxon>
        <taxon>Pleistophoridae</taxon>
        <taxon>Vavraia</taxon>
    </lineage>
</organism>
<dbReference type="InterPro" id="IPR032193">
    <property type="entry name" value="CNOT1_TTP_bind"/>
</dbReference>
<dbReference type="PANTHER" id="PTHR13162:SF8">
    <property type="entry name" value="CCR4-NOT TRANSCRIPTION COMPLEX SUBUNIT 1"/>
    <property type="match status" value="1"/>
</dbReference>
<feature type="domain" description="CCR4-NOT transcription complex subunit 1" evidence="1">
    <location>
        <begin position="890"/>
        <end position="1011"/>
    </location>
</feature>
<dbReference type="GO" id="GO:0030015">
    <property type="term" value="C:CCR4-NOT core complex"/>
    <property type="evidence" value="ECO:0007669"/>
    <property type="project" value="InterPro"/>
</dbReference>
<dbReference type="Pfam" id="PF25097">
    <property type="entry name" value="ARM_Cnot1"/>
    <property type="match status" value="1"/>
</dbReference>
<feature type="domain" description="CCR4-NOT transcription complex subunit 1 TTP binding" evidence="3">
    <location>
        <begin position="416"/>
        <end position="551"/>
    </location>
</feature>
<dbReference type="HOGENOM" id="CLU_004563_0_0_1"/>
<dbReference type="Gene3D" id="1.25.40.840">
    <property type="entry name" value="CCR4-NOT transcription complex subunit 1 TTP binding domain"/>
    <property type="match status" value="1"/>
</dbReference>
<dbReference type="VEuPathDB" id="MicrosporidiaDB:VCUG_01412"/>
<evidence type="ECO:0000259" key="2">
    <source>
        <dbReference type="Pfam" id="PF16415"/>
    </source>
</evidence>
<accession>L2GU33</accession>
<dbReference type="InterPro" id="IPR024557">
    <property type="entry name" value="CNOT1_dom_4"/>
</dbReference>
<dbReference type="PANTHER" id="PTHR13162">
    <property type="entry name" value="CCR4-NOT TRANSCRIPTION COMPLEX"/>
    <property type="match status" value="1"/>
</dbReference>
<dbReference type="CDD" id="cd20710">
    <property type="entry name" value="NOT1_connector"/>
    <property type="match status" value="1"/>
</dbReference>
<dbReference type="Gene3D" id="1.25.40.180">
    <property type="match status" value="1"/>
</dbReference>
<name>L2GU33_VAVCU</name>
<evidence type="ECO:0000259" key="3">
    <source>
        <dbReference type="Pfam" id="PF16417"/>
    </source>
</evidence>
<dbReference type="Proteomes" id="UP000011081">
    <property type="component" value="Unassembled WGS sequence"/>
</dbReference>
<dbReference type="InterPro" id="IPR038535">
    <property type="entry name" value="CNOT1_TTP_bind_sf"/>
</dbReference>
<evidence type="ECO:0000259" key="4">
    <source>
        <dbReference type="Pfam" id="PF16418"/>
    </source>
</evidence>
<reference evidence="7" key="1">
    <citation type="submission" date="2011-03" db="EMBL/GenBank/DDBJ databases">
        <title>The genome sequence of Vavraia culicis strain floridensis.</title>
        <authorList>
            <consortium name="The Broad Institute Genome Sequencing Platform"/>
            <person name="Cuomo C."/>
            <person name="Becnel J."/>
            <person name="Sanscrainte N."/>
            <person name="Young S.K."/>
            <person name="Zeng Q."/>
            <person name="Gargeya S."/>
            <person name="Fitzgerald M."/>
            <person name="Haas B."/>
            <person name="Abouelleil A."/>
            <person name="Alvarado L."/>
            <person name="Arachchi H.M."/>
            <person name="Berlin A."/>
            <person name="Chapman S.B."/>
            <person name="Gearin G."/>
            <person name="Goldberg J."/>
            <person name="Griggs A."/>
            <person name="Gujja S."/>
            <person name="Hansen M."/>
            <person name="Heiman D."/>
            <person name="Howarth C."/>
            <person name="Larimer J."/>
            <person name="Lui A."/>
            <person name="MacDonald P.J.P."/>
            <person name="McCowen C."/>
            <person name="Montmayeur A."/>
            <person name="Murphy C."/>
            <person name="Neiman D."/>
            <person name="Pearson M."/>
            <person name="Priest M."/>
            <person name="Roberts A."/>
            <person name="Saif S."/>
            <person name="Shea T."/>
            <person name="Sisk P."/>
            <person name="Stolte C."/>
            <person name="Sykes S."/>
            <person name="Wortman J."/>
            <person name="Nusbaum C."/>
            <person name="Birren B."/>
        </authorList>
    </citation>
    <scope>NUCLEOTIDE SEQUENCE [LARGE SCALE GENOMIC DNA]</scope>
    <source>
        <strain evidence="7">floridensis</strain>
    </source>
</reference>
<dbReference type="GeneID" id="19879290"/>
<dbReference type="InterPro" id="IPR032191">
    <property type="entry name" value="CNOT1_CAF1_bind"/>
</dbReference>
<dbReference type="STRING" id="948595.L2GU33"/>
<proteinExistence type="predicted"/>
<feature type="domain" description="CCR4-NOT transcription complex subunit 1 CAF1-binding" evidence="2">
    <location>
        <begin position="651"/>
        <end position="865"/>
    </location>
</feature>
<dbReference type="Pfam" id="PF16415">
    <property type="entry name" value="CNOT1_CAF1_bind"/>
    <property type="match status" value="1"/>
</dbReference>
<dbReference type="GO" id="GO:0017148">
    <property type="term" value="P:negative regulation of translation"/>
    <property type="evidence" value="ECO:0007669"/>
    <property type="project" value="InterPro"/>
</dbReference>
<evidence type="ECO:0000313" key="6">
    <source>
        <dbReference type="EMBL" id="ELA47139.1"/>
    </source>
</evidence>
<dbReference type="EMBL" id="GL877424">
    <property type="protein sequence ID" value="ELA47139.1"/>
    <property type="molecule type" value="Genomic_DNA"/>
</dbReference>
<dbReference type="FunCoup" id="L2GU33">
    <property type="interactions" value="232"/>
</dbReference>
<dbReference type="InterPro" id="IPR055454">
    <property type="entry name" value="CNOT1-like_NOT1_connector"/>
</dbReference>
<evidence type="ECO:0000259" key="5">
    <source>
        <dbReference type="Pfam" id="PF25097"/>
    </source>
</evidence>
<dbReference type="InterPro" id="IPR032194">
    <property type="entry name" value="CNOT1_HEAT"/>
</dbReference>
<dbReference type="Pfam" id="PF12842">
    <property type="entry name" value="DUF3819"/>
    <property type="match status" value="1"/>
</dbReference>
<dbReference type="GO" id="GO:0000932">
    <property type="term" value="C:P-body"/>
    <property type="evidence" value="ECO:0007669"/>
    <property type="project" value="TreeGrafter"/>
</dbReference>